<keyword evidence="3" id="KW-1185">Reference proteome</keyword>
<reference evidence="2" key="1">
    <citation type="submission" date="2025-08" db="UniProtKB">
        <authorList>
            <consortium name="Ensembl"/>
        </authorList>
    </citation>
    <scope>IDENTIFICATION</scope>
</reference>
<feature type="compositionally biased region" description="Basic residues" evidence="1">
    <location>
        <begin position="146"/>
        <end position="162"/>
    </location>
</feature>
<name>A0A8C5J867_JUNHY</name>
<feature type="compositionally biased region" description="Low complexity" evidence="1">
    <location>
        <begin position="26"/>
        <end position="36"/>
    </location>
</feature>
<dbReference type="Proteomes" id="UP000694408">
    <property type="component" value="Unplaced"/>
</dbReference>
<evidence type="ECO:0000313" key="3">
    <source>
        <dbReference type="Proteomes" id="UP000694408"/>
    </source>
</evidence>
<feature type="compositionally biased region" description="Basic and acidic residues" evidence="1">
    <location>
        <begin position="177"/>
        <end position="187"/>
    </location>
</feature>
<organism evidence="2 3">
    <name type="scientific">Junco hyemalis</name>
    <name type="common">Dark-eyed junco</name>
    <dbReference type="NCBI Taxonomy" id="40217"/>
    <lineage>
        <taxon>Eukaryota</taxon>
        <taxon>Metazoa</taxon>
        <taxon>Chordata</taxon>
        <taxon>Craniata</taxon>
        <taxon>Vertebrata</taxon>
        <taxon>Euteleostomi</taxon>
        <taxon>Archelosauria</taxon>
        <taxon>Archosauria</taxon>
        <taxon>Dinosauria</taxon>
        <taxon>Saurischia</taxon>
        <taxon>Theropoda</taxon>
        <taxon>Coelurosauria</taxon>
        <taxon>Aves</taxon>
        <taxon>Neognathae</taxon>
        <taxon>Neoaves</taxon>
        <taxon>Telluraves</taxon>
        <taxon>Australaves</taxon>
        <taxon>Passeriformes</taxon>
        <taxon>Passerellidae</taxon>
        <taxon>Junco</taxon>
    </lineage>
</organism>
<accession>A0A8C5J867</accession>
<feature type="region of interest" description="Disordered" evidence="1">
    <location>
        <begin position="1"/>
        <end position="187"/>
    </location>
</feature>
<proteinExistence type="predicted"/>
<feature type="compositionally biased region" description="Basic and acidic residues" evidence="1">
    <location>
        <begin position="116"/>
        <end position="138"/>
    </location>
</feature>
<evidence type="ECO:0000313" key="2">
    <source>
        <dbReference type="Ensembl" id="ENSJHYP00000014169.1"/>
    </source>
</evidence>
<evidence type="ECO:0000256" key="1">
    <source>
        <dbReference type="SAM" id="MobiDB-lite"/>
    </source>
</evidence>
<protein>
    <submittedName>
        <fullName evidence="2">Arginine and serine rich coiled-coil 2</fullName>
    </submittedName>
</protein>
<reference evidence="2" key="2">
    <citation type="submission" date="2025-09" db="UniProtKB">
        <authorList>
            <consortium name="Ensembl"/>
        </authorList>
    </citation>
    <scope>IDENTIFICATION</scope>
</reference>
<sequence>HSRPLRYPDLLTLTLPSPRGSPDRAPSSSPGFQFGGSRDRLNGSRLRPNLLGGEGAFPAHNAPRSPALPPAPHPGSRAEGGRGRAIAVAAQPSEVEPCEDVAEGRRSGRSIMAGSDTERDGVAPEKSSPEREKKKEQSDASSSPRTSKHHYSRSRSRSRERRRKSDTEGRKHRSRSRSKERANARRD</sequence>
<dbReference type="AlphaFoldDB" id="A0A8C5J867"/>
<dbReference type="Ensembl" id="ENSJHYT00000017138.1">
    <property type="protein sequence ID" value="ENSJHYP00000014169.1"/>
    <property type="gene ID" value="ENSJHYG00000010983.1"/>
</dbReference>